<organism evidence="1">
    <name type="scientific">marine sediment metagenome</name>
    <dbReference type="NCBI Taxonomy" id="412755"/>
    <lineage>
        <taxon>unclassified sequences</taxon>
        <taxon>metagenomes</taxon>
        <taxon>ecological metagenomes</taxon>
    </lineage>
</organism>
<accession>A0A0F9S465</accession>
<comment type="caution">
    <text evidence="1">The sequence shown here is derived from an EMBL/GenBank/DDBJ whole genome shotgun (WGS) entry which is preliminary data.</text>
</comment>
<evidence type="ECO:0000313" key="1">
    <source>
        <dbReference type="EMBL" id="KKN24158.1"/>
    </source>
</evidence>
<protein>
    <recommendedName>
        <fullName evidence="2">ABM domain-containing protein</fullName>
    </recommendedName>
</protein>
<dbReference type="Gene3D" id="3.30.70.100">
    <property type="match status" value="1"/>
</dbReference>
<reference evidence="1" key="1">
    <citation type="journal article" date="2015" name="Nature">
        <title>Complex archaea that bridge the gap between prokaryotes and eukaryotes.</title>
        <authorList>
            <person name="Spang A."/>
            <person name="Saw J.H."/>
            <person name="Jorgensen S.L."/>
            <person name="Zaremba-Niedzwiedzka K."/>
            <person name="Martijn J."/>
            <person name="Lind A.E."/>
            <person name="van Eijk R."/>
            <person name="Schleper C."/>
            <person name="Guy L."/>
            <person name="Ettema T.J."/>
        </authorList>
    </citation>
    <scope>NUCLEOTIDE SEQUENCE</scope>
</reference>
<dbReference type="InterPro" id="IPR011008">
    <property type="entry name" value="Dimeric_a/b-barrel"/>
</dbReference>
<proteinExistence type="predicted"/>
<gene>
    <name evidence="1" type="ORF">LCGC14_0897790</name>
</gene>
<name>A0A0F9S465_9ZZZZ</name>
<evidence type="ECO:0008006" key="2">
    <source>
        <dbReference type="Google" id="ProtNLM"/>
    </source>
</evidence>
<dbReference type="AlphaFoldDB" id="A0A0F9S465"/>
<dbReference type="EMBL" id="LAZR01002905">
    <property type="protein sequence ID" value="KKN24158.1"/>
    <property type="molecule type" value="Genomic_DNA"/>
</dbReference>
<sequence>MKTYHHVIVRFELEGEEEMAKLVSLITELEKTVIRSPDFVSAKLHRNREGTVLINYATWTSFEAYKTFWKEYVIDTETNKKIESYKPRVDHVFGLDL</sequence>
<dbReference type="SUPFAM" id="SSF54909">
    <property type="entry name" value="Dimeric alpha+beta barrel"/>
    <property type="match status" value="1"/>
</dbReference>